<evidence type="ECO:0000256" key="5">
    <source>
        <dbReference type="ARBA" id="ARBA00022833"/>
    </source>
</evidence>
<name>A0AAW1KCD2_SAPOF</name>
<protein>
    <recommendedName>
        <fullName evidence="2">RING-type E3 ubiquitin transferase</fullName>
        <ecNumber evidence="2">2.3.2.27</ecNumber>
    </recommendedName>
</protein>
<keyword evidence="9" id="KW-1185">Reference proteome</keyword>
<organism evidence="8 9">
    <name type="scientific">Saponaria officinalis</name>
    <name type="common">Common soapwort</name>
    <name type="synonym">Lychnis saponaria</name>
    <dbReference type="NCBI Taxonomy" id="3572"/>
    <lineage>
        <taxon>Eukaryota</taxon>
        <taxon>Viridiplantae</taxon>
        <taxon>Streptophyta</taxon>
        <taxon>Embryophyta</taxon>
        <taxon>Tracheophyta</taxon>
        <taxon>Spermatophyta</taxon>
        <taxon>Magnoliopsida</taxon>
        <taxon>eudicotyledons</taxon>
        <taxon>Gunneridae</taxon>
        <taxon>Pentapetalae</taxon>
        <taxon>Caryophyllales</taxon>
        <taxon>Caryophyllaceae</taxon>
        <taxon>Caryophylleae</taxon>
        <taxon>Saponaria</taxon>
    </lineage>
</organism>
<dbReference type="PANTHER" id="PTHR15710:SF74">
    <property type="entry name" value="RING-TYPE E3 UBIQUITIN TRANSFERASE-RELATED"/>
    <property type="match status" value="1"/>
</dbReference>
<dbReference type="EC" id="2.3.2.27" evidence="2"/>
<evidence type="ECO:0000259" key="7">
    <source>
        <dbReference type="PROSITE" id="PS50089"/>
    </source>
</evidence>
<dbReference type="SUPFAM" id="SSF57850">
    <property type="entry name" value="RING/U-box"/>
    <property type="match status" value="1"/>
</dbReference>
<dbReference type="SMART" id="SM00184">
    <property type="entry name" value="RING"/>
    <property type="match status" value="1"/>
</dbReference>
<evidence type="ECO:0000256" key="6">
    <source>
        <dbReference type="PROSITE-ProRule" id="PRU00175"/>
    </source>
</evidence>
<comment type="caution">
    <text evidence="8">The sequence shown here is derived from an EMBL/GenBank/DDBJ whole genome shotgun (WGS) entry which is preliminary data.</text>
</comment>
<dbReference type="Pfam" id="PF13639">
    <property type="entry name" value="zf-RING_2"/>
    <property type="match status" value="1"/>
</dbReference>
<feature type="domain" description="RING-type" evidence="7">
    <location>
        <begin position="54"/>
        <end position="96"/>
    </location>
</feature>
<dbReference type="InterPro" id="IPR001841">
    <property type="entry name" value="Znf_RING"/>
</dbReference>
<evidence type="ECO:0000313" key="9">
    <source>
        <dbReference type="Proteomes" id="UP001443914"/>
    </source>
</evidence>
<keyword evidence="3" id="KW-0479">Metal-binding</keyword>
<comment type="catalytic activity">
    <reaction evidence="1">
        <text>S-ubiquitinyl-[E2 ubiquitin-conjugating enzyme]-L-cysteine + [acceptor protein]-L-lysine = [E2 ubiquitin-conjugating enzyme]-L-cysteine + N(6)-ubiquitinyl-[acceptor protein]-L-lysine.</text>
        <dbReference type="EC" id="2.3.2.27"/>
    </reaction>
</comment>
<proteinExistence type="predicted"/>
<dbReference type="EMBL" id="JBDFQZ010000006">
    <property type="protein sequence ID" value="KAK9715408.1"/>
    <property type="molecule type" value="Genomic_DNA"/>
</dbReference>
<gene>
    <name evidence="8" type="ORF">RND81_06G162900</name>
</gene>
<evidence type="ECO:0000313" key="8">
    <source>
        <dbReference type="EMBL" id="KAK9715408.1"/>
    </source>
</evidence>
<dbReference type="PROSITE" id="PS50089">
    <property type="entry name" value="ZF_RING_2"/>
    <property type="match status" value="1"/>
</dbReference>
<keyword evidence="5" id="KW-0862">Zinc</keyword>
<dbReference type="InterPro" id="IPR013083">
    <property type="entry name" value="Znf_RING/FYVE/PHD"/>
</dbReference>
<dbReference type="Gene3D" id="3.30.40.10">
    <property type="entry name" value="Zinc/RING finger domain, C3HC4 (zinc finger)"/>
    <property type="match status" value="1"/>
</dbReference>
<dbReference type="GO" id="GO:0008270">
    <property type="term" value="F:zinc ion binding"/>
    <property type="evidence" value="ECO:0007669"/>
    <property type="project" value="UniProtKB-KW"/>
</dbReference>
<evidence type="ECO:0000256" key="1">
    <source>
        <dbReference type="ARBA" id="ARBA00000900"/>
    </source>
</evidence>
<dbReference type="Proteomes" id="UP001443914">
    <property type="component" value="Unassembled WGS sequence"/>
</dbReference>
<sequence>MANLSYLYEEVFDLDEALTMPTLSSSSNIASRVIDVEQEMLSFPVIVTQNDHVCSVCTEYFEPPHNGGRQIRCGHVYHAQCIATWLSICNTCPLCRVVVLDHKTI</sequence>
<dbReference type="PANTHER" id="PTHR15710">
    <property type="entry name" value="E3 UBIQUITIN-PROTEIN LIGASE PRAJA"/>
    <property type="match status" value="1"/>
</dbReference>
<accession>A0AAW1KCD2</accession>
<dbReference type="AlphaFoldDB" id="A0AAW1KCD2"/>
<evidence type="ECO:0000256" key="2">
    <source>
        <dbReference type="ARBA" id="ARBA00012483"/>
    </source>
</evidence>
<dbReference type="GO" id="GO:0061630">
    <property type="term" value="F:ubiquitin protein ligase activity"/>
    <property type="evidence" value="ECO:0007669"/>
    <property type="project" value="UniProtKB-EC"/>
</dbReference>
<reference evidence="8" key="1">
    <citation type="submission" date="2024-03" db="EMBL/GenBank/DDBJ databases">
        <title>WGS assembly of Saponaria officinalis var. Norfolk2.</title>
        <authorList>
            <person name="Jenkins J."/>
            <person name="Shu S."/>
            <person name="Grimwood J."/>
            <person name="Barry K."/>
            <person name="Goodstein D."/>
            <person name="Schmutz J."/>
            <person name="Leebens-Mack J."/>
            <person name="Osbourn A."/>
        </authorList>
    </citation>
    <scope>NUCLEOTIDE SEQUENCE [LARGE SCALE GENOMIC DNA]</scope>
    <source>
        <strain evidence="8">JIC</strain>
    </source>
</reference>
<keyword evidence="4 6" id="KW-0863">Zinc-finger</keyword>
<evidence type="ECO:0000256" key="4">
    <source>
        <dbReference type="ARBA" id="ARBA00022771"/>
    </source>
</evidence>
<evidence type="ECO:0000256" key="3">
    <source>
        <dbReference type="ARBA" id="ARBA00022723"/>
    </source>
</evidence>